<name>A0A2W7QMR2_9BACT</name>
<keyword evidence="2" id="KW-1185">Reference proteome</keyword>
<sequence length="120" mass="14181">MRYQNEVVRSFSGFWIPSFSTEITALWGKSKGHLEFGTGFLAYRDKQFIFDEDFPRNIRVRQYWGKTIVPRIGYRYQKPDGGLFFRAAYTPWIRFKNLEGDEDKVNFNPFGIGLSLGWSF</sequence>
<gene>
    <name evidence="1" type="ORF">LV85_03192</name>
</gene>
<dbReference type="OrthoDB" id="966005at2"/>
<protein>
    <recommendedName>
        <fullName evidence="3">Outer membrane protein with beta-barrel domain</fullName>
    </recommendedName>
</protein>
<reference evidence="1 2" key="1">
    <citation type="submission" date="2018-06" db="EMBL/GenBank/DDBJ databases">
        <title>Genomic Encyclopedia of Archaeal and Bacterial Type Strains, Phase II (KMG-II): from individual species to whole genera.</title>
        <authorList>
            <person name="Goeker M."/>
        </authorList>
    </citation>
    <scope>NUCLEOTIDE SEQUENCE [LARGE SCALE GENOMIC DNA]</scope>
    <source>
        <strain evidence="1 2">DSM 19830</strain>
    </source>
</reference>
<comment type="caution">
    <text evidence="1">The sequence shown here is derived from an EMBL/GenBank/DDBJ whole genome shotgun (WGS) entry which is preliminary data.</text>
</comment>
<organism evidence="1 2">
    <name type="scientific">Algoriphagus chordae</name>
    <dbReference type="NCBI Taxonomy" id="237019"/>
    <lineage>
        <taxon>Bacteria</taxon>
        <taxon>Pseudomonadati</taxon>
        <taxon>Bacteroidota</taxon>
        <taxon>Cytophagia</taxon>
        <taxon>Cytophagales</taxon>
        <taxon>Cyclobacteriaceae</taxon>
        <taxon>Algoriphagus</taxon>
    </lineage>
</organism>
<dbReference type="Proteomes" id="UP000248882">
    <property type="component" value="Unassembled WGS sequence"/>
</dbReference>
<dbReference type="RefSeq" id="WP_111321188.1">
    <property type="nucleotide sequence ID" value="NZ_QKZT01000015.1"/>
</dbReference>
<accession>A0A2W7QMR2</accession>
<evidence type="ECO:0008006" key="3">
    <source>
        <dbReference type="Google" id="ProtNLM"/>
    </source>
</evidence>
<proteinExistence type="predicted"/>
<dbReference type="EMBL" id="QKZT01000015">
    <property type="protein sequence ID" value="PZX49401.1"/>
    <property type="molecule type" value="Genomic_DNA"/>
</dbReference>
<evidence type="ECO:0000313" key="1">
    <source>
        <dbReference type="EMBL" id="PZX49401.1"/>
    </source>
</evidence>
<dbReference type="AlphaFoldDB" id="A0A2W7QMR2"/>
<evidence type="ECO:0000313" key="2">
    <source>
        <dbReference type="Proteomes" id="UP000248882"/>
    </source>
</evidence>